<accession>A0AAV4PVW0</accession>
<gene>
    <name evidence="1" type="ORF">CEXT_594481</name>
</gene>
<keyword evidence="2" id="KW-1185">Reference proteome</keyword>
<protein>
    <submittedName>
        <fullName evidence="1">Uncharacterized protein</fullName>
    </submittedName>
</protein>
<reference evidence="1 2" key="1">
    <citation type="submission" date="2021-06" db="EMBL/GenBank/DDBJ databases">
        <title>Caerostris extrusa draft genome.</title>
        <authorList>
            <person name="Kono N."/>
            <person name="Arakawa K."/>
        </authorList>
    </citation>
    <scope>NUCLEOTIDE SEQUENCE [LARGE SCALE GENOMIC DNA]</scope>
</reference>
<dbReference type="EMBL" id="BPLR01005338">
    <property type="protein sequence ID" value="GIY01558.1"/>
    <property type="molecule type" value="Genomic_DNA"/>
</dbReference>
<organism evidence="1 2">
    <name type="scientific">Caerostris extrusa</name>
    <name type="common">Bark spider</name>
    <name type="synonym">Caerostris bankana</name>
    <dbReference type="NCBI Taxonomy" id="172846"/>
    <lineage>
        <taxon>Eukaryota</taxon>
        <taxon>Metazoa</taxon>
        <taxon>Ecdysozoa</taxon>
        <taxon>Arthropoda</taxon>
        <taxon>Chelicerata</taxon>
        <taxon>Arachnida</taxon>
        <taxon>Araneae</taxon>
        <taxon>Araneomorphae</taxon>
        <taxon>Entelegynae</taxon>
        <taxon>Araneoidea</taxon>
        <taxon>Araneidae</taxon>
        <taxon>Caerostris</taxon>
    </lineage>
</organism>
<comment type="caution">
    <text evidence="1">The sequence shown here is derived from an EMBL/GenBank/DDBJ whole genome shotgun (WGS) entry which is preliminary data.</text>
</comment>
<evidence type="ECO:0000313" key="1">
    <source>
        <dbReference type="EMBL" id="GIY01558.1"/>
    </source>
</evidence>
<proteinExistence type="predicted"/>
<sequence length="77" mass="8854">MPLDYRSGWTQERACHPMMGGTLPARLKDHLSVTLSEARSAHLRNTNTNPFLTGNVFEMHTNTSPLRSHNSERRRHK</sequence>
<dbReference type="AlphaFoldDB" id="A0AAV4PVW0"/>
<dbReference type="Proteomes" id="UP001054945">
    <property type="component" value="Unassembled WGS sequence"/>
</dbReference>
<evidence type="ECO:0000313" key="2">
    <source>
        <dbReference type="Proteomes" id="UP001054945"/>
    </source>
</evidence>
<name>A0AAV4PVW0_CAEEX</name>